<name>A0A8A1MC21_AJECA</name>
<evidence type="ECO:0000313" key="1">
    <source>
        <dbReference type="EMBL" id="QSS63489.1"/>
    </source>
</evidence>
<evidence type="ECO:0000313" key="2">
    <source>
        <dbReference type="Proteomes" id="UP000663671"/>
    </source>
</evidence>
<accession>A0A8A1MC21</accession>
<dbReference type="EMBL" id="CP069114">
    <property type="protein sequence ID" value="QSS63489.1"/>
    <property type="molecule type" value="Genomic_DNA"/>
</dbReference>
<dbReference type="AlphaFoldDB" id="A0A8A1MC21"/>
<dbReference type="VEuPathDB" id="FungiDB:I7I51_00547"/>
<proteinExistence type="predicted"/>
<organism evidence="1 2">
    <name type="scientific">Ajellomyces capsulatus</name>
    <name type="common">Darling's disease fungus</name>
    <name type="synonym">Histoplasma capsulatum</name>
    <dbReference type="NCBI Taxonomy" id="5037"/>
    <lineage>
        <taxon>Eukaryota</taxon>
        <taxon>Fungi</taxon>
        <taxon>Dikarya</taxon>
        <taxon>Ascomycota</taxon>
        <taxon>Pezizomycotina</taxon>
        <taxon>Eurotiomycetes</taxon>
        <taxon>Eurotiomycetidae</taxon>
        <taxon>Onygenales</taxon>
        <taxon>Ajellomycetaceae</taxon>
        <taxon>Histoplasma</taxon>
    </lineage>
</organism>
<sequence length="137" mass="15316">MMQADRRTISVISAKGRVKPAFGNEGAEPSHKPSATPNEEVLRSILSESRFAAHSLPVFDPSTASITRLISLYETPLFPPILLFVLFISEPSTENLFQTQKTQKHRKLSSFRNTTGVDCRELSIERSCTRGRGIRLL</sequence>
<gene>
    <name evidence="1" type="ORF">I7I51_00547</name>
</gene>
<reference evidence="1" key="1">
    <citation type="submission" date="2021-01" db="EMBL/GenBank/DDBJ databases">
        <title>Chromosome-level genome assembly of a human fungal pathogen reveals clustering of transcriptionally co-regulated genes.</title>
        <authorList>
            <person name="Voorhies M."/>
            <person name="Cohen S."/>
            <person name="Shea T.P."/>
            <person name="Petrus S."/>
            <person name="Munoz J.F."/>
            <person name="Poplawski S."/>
            <person name="Goldman W.E."/>
            <person name="Michael T."/>
            <person name="Cuomo C.A."/>
            <person name="Sil A."/>
            <person name="Beyhan S."/>
        </authorList>
    </citation>
    <scope>NUCLEOTIDE SEQUENCE</scope>
    <source>
        <strain evidence="1">WU24</strain>
    </source>
</reference>
<dbReference type="Proteomes" id="UP000663671">
    <property type="component" value="Chromosome 1"/>
</dbReference>
<protein>
    <submittedName>
        <fullName evidence="1">Uncharacterized protein</fullName>
    </submittedName>
</protein>